<name>A0A244CQN2_PSEDV</name>
<evidence type="ECO:0000313" key="14">
    <source>
        <dbReference type="EMBL" id="OUL57914.1"/>
    </source>
</evidence>
<dbReference type="InterPro" id="IPR039901">
    <property type="entry name" value="Kdotransferase"/>
</dbReference>
<feature type="site" description="Transition state stabilizer" evidence="11">
    <location>
        <position position="129"/>
    </location>
</feature>
<protein>
    <recommendedName>
        <fullName evidence="5 12">3-deoxy-D-manno-octulosonic acid transferase</fullName>
        <shortName evidence="12">Kdo transferase</shortName>
        <ecNumber evidence="4 12">2.4.99.12</ecNumber>
    </recommendedName>
    <alternativeName>
        <fullName evidence="8 12">Lipid IV(A) 3-deoxy-D-manno-octulosonic acid transferase</fullName>
    </alternativeName>
</protein>
<dbReference type="FunFam" id="3.40.50.11720:FF:000001">
    <property type="entry name" value="3-deoxy-D-manno-octulosonic acid transferase"/>
    <property type="match status" value="1"/>
</dbReference>
<dbReference type="GO" id="GO:0043842">
    <property type="term" value="F:Kdo transferase activity"/>
    <property type="evidence" value="ECO:0007669"/>
    <property type="project" value="UniProtKB-EC"/>
</dbReference>
<feature type="active site" description="Proton acceptor" evidence="10">
    <location>
        <position position="60"/>
    </location>
</feature>
<dbReference type="PANTHER" id="PTHR42755">
    <property type="entry name" value="3-DEOXY-MANNO-OCTULOSONATE CYTIDYLYLTRANSFERASE"/>
    <property type="match status" value="1"/>
</dbReference>
<comment type="catalytic activity">
    <reaction evidence="9 12">
        <text>lipid IVA (E. coli) + CMP-3-deoxy-beta-D-manno-octulosonate = alpha-Kdo-(2-&gt;6)-lipid IVA (E. coli) + CMP + H(+)</text>
        <dbReference type="Rhea" id="RHEA:28066"/>
        <dbReference type="ChEBI" id="CHEBI:15378"/>
        <dbReference type="ChEBI" id="CHEBI:58603"/>
        <dbReference type="ChEBI" id="CHEBI:60364"/>
        <dbReference type="ChEBI" id="CHEBI:60377"/>
        <dbReference type="ChEBI" id="CHEBI:85987"/>
        <dbReference type="EC" id="2.4.99.12"/>
    </reaction>
</comment>
<comment type="similarity">
    <text evidence="3">Belongs to the glycosyltransferase group 1 family. Glycosyltransferase 30 subfamily.</text>
</comment>
<evidence type="ECO:0000256" key="1">
    <source>
        <dbReference type="ARBA" id="ARBA00004388"/>
    </source>
</evidence>
<feature type="transmembrane region" description="Helical" evidence="12">
    <location>
        <begin position="6"/>
        <end position="22"/>
    </location>
</feature>
<feature type="site" description="Transition state stabilizer" evidence="11">
    <location>
        <position position="207"/>
    </location>
</feature>
<keyword evidence="15" id="KW-1185">Reference proteome</keyword>
<comment type="pathway">
    <text evidence="2 12">Bacterial outer membrane biogenesis; LPS core biosynthesis.</text>
</comment>
<dbReference type="Proteomes" id="UP000194841">
    <property type="component" value="Unassembled WGS sequence"/>
</dbReference>
<evidence type="ECO:0000256" key="9">
    <source>
        <dbReference type="ARBA" id="ARBA00049183"/>
    </source>
</evidence>
<dbReference type="Pfam" id="PF04413">
    <property type="entry name" value="Glycos_transf_N"/>
    <property type="match status" value="1"/>
</dbReference>
<evidence type="ECO:0000256" key="12">
    <source>
        <dbReference type="RuleBase" id="RU365103"/>
    </source>
</evidence>
<dbReference type="AlphaFoldDB" id="A0A244CQN2"/>
<dbReference type="EMBL" id="MWPV01000003">
    <property type="protein sequence ID" value="OUL57914.1"/>
    <property type="molecule type" value="Genomic_DNA"/>
</dbReference>
<evidence type="ECO:0000256" key="7">
    <source>
        <dbReference type="ARBA" id="ARBA00022968"/>
    </source>
</evidence>
<evidence type="ECO:0000256" key="6">
    <source>
        <dbReference type="ARBA" id="ARBA00022679"/>
    </source>
</evidence>
<dbReference type="SUPFAM" id="SSF53756">
    <property type="entry name" value="UDP-Glycosyltransferase/glycogen phosphorylase"/>
    <property type="match status" value="1"/>
</dbReference>
<dbReference type="PANTHER" id="PTHR42755:SF1">
    <property type="entry name" value="3-DEOXY-D-MANNO-OCTULOSONIC ACID TRANSFERASE, MITOCHONDRIAL-RELATED"/>
    <property type="match status" value="1"/>
</dbReference>
<dbReference type="InterPro" id="IPR007507">
    <property type="entry name" value="Glycos_transf_N"/>
</dbReference>
<organism evidence="14 15">
    <name type="scientific">Pseudoalteromonas ulvae</name>
    <dbReference type="NCBI Taxonomy" id="107327"/>
    <lineage>
        <taxon>Bacteria</taxon>
        <taxon>Pseudomonadati</taxon>
        <taxon>Pseudomonadota</taxon>
        <taxon>Gammaproteobacteria</taxon>
        <taxon>Alteromonadales</taxon>
        <taxon>Pseudoalteromonadaceae</taxon>
        <taxon>Pseudoalteromonas</taxon>
    </lineage>
</organism>
<keyword evidence="12" id="KW-1133">Transmembrane helix</keyword>
<dbReference type="Gene3D" id="3.40.50.11720">
    <property type="entry name" value="3-Deoxy-D-manno-octulosonic-acid transferase, N-terminal domain"/>
    <property type="match status" value="1"/>
</dbReference>
<evidence type="ECO:0000256" key="4">
    <source>
        <dbReference type="ARBA" id="ARBA00012621"/>
    </source>
</evidence>
<evidence type="ECO:0000256" key="5">
    <source>
        <dbReference type="ARBA" id="ARBA00019077"/>
    </source>
</evidence>
<sequence length="422" mass="47550">MARIVYSLILYILSPLIFAHLWRRGKKNLGYRQHLAQRFGFYRQAKQQDTIVFHCASLGEVIAATPLIKRYLAMSHLPVVITCNTPTGREQIKQTFADTVSHVYLPLDLPFAVKRFYRHFNPKLVVILETELWPNLIHYGTLYHSQTLLLNARLSEKSAQGYQKVAFFTESIFQGLRYVAAHSQQDAERFIKLGVAPEDICVTGSIKFDIQLNELIKQKASELKASLSAHPFIWIAGSTHEGEDELILRAHQALLAQQPHALLILVPRHPERFDSVAQLIAEQKLSYRRRSQPTSPAHDDKVSVLLGDTMGELQTLYGSADVAFIGGSLIQRGGHNPLEAAAFSCALITGLHTFNFQQVYQGLYNHQACLGCENESELSNHLIELHNQPEYRQQLGGAAQQFVLANQGALSHSVDLIYKFLD</sequence>
<evidence type="ECO:0000256" key="10">
    <source>
        <dbReference type="PIRSR" id="PIRSR639901-1"/>
    </source>
</evidence>
<evidence type="ECO:0000256" key="3">
    <source>
        <dbReference type="ARBA" id="ARBA00006380"/>
    </source>
</evidence>
<feature type="domain" description="3-deoxy-D-manno-octulosonic-acid transferase N-terminal" evidence="13">
    <location>
        <begin position="34"/>
        <end position="210"/>
    </location>
</feature>
<keyword evidence="12" id="KW-0472">Membrane</keyword>
<evidence type="ECO:0000256" key="8">
    <source>
        <dbReference type="ARBA" id="ARBA00031445"/>
    </source>
</evidence>
<dbReference type="FunFam" id="3.40.50.2000:FF:000032">
    <property type="entry name" value="3-deoxy-D-manno-octulosonic acid transferase"/>
    <property type="match status" value="1"/>
</dbReference>
<keyword evidence="6 12" id="KW-0808">Transferase</keyword>
<comment type="function">
    <text evidence="12">Involved in lipopolysaccharide (LPS) biosynthesis. Catalyzes the transfer of 3-deoxy-D-manno-octulosonate (Kdo) residue(s) from CMP-Kdo to lipid IV(A), the tetraacyldisaccharide-1,4'-bisphosphate precursor of lipid A.</text>
</comment>
<dbReference type="OrthoDB" id="9789797at2"/>
<reference evidence="14 15" key="1">
    <citation type="submission" date="2017-02" db="EMBL/GenBank/DDBJ databases">
        <title>Pseudoalteromonas ulvae TC14 Genome.</title>
        <authorList>
            <person name="Molmeret M."/>
        </authorList>
    </citation>
    <scope>NUCLEOTIDE SEQUENCE [LARGE SCALE GENOMIC DNA]</scope>
    <source>
        <strain evidence="14">TC14</strain>
    </source>
</reference>
<evidence type="ECO:0000259" key="13">
    <source>
        <dbReference type="Pfam" id="PF04413"/>
    </source>
</evidence>
<dbReference type="EC" id="2.4.99.12" evidence="4 12"/>
<comment type="subcellular location">
    <subcellularLocation>
        <location evidence="1">Cell inner membrane</location>
        <topology evidence="1">Single-pass membrane protein</topology>
        <orientation evidence="1">Cytoplasmic side</orientation>
    </subcellularLocation>
    <subcellularLocation>
        <location evidence="12">Cell membrane</location>
    </subcellularLocation>
</comment>
<dbReference type="InterPro" id="IPR038107">
    <property type="entry name" value="Glycos_transf_N_sf"/>
</dbReference>
<evidence type="ECO:0000313" key="15">
    <source>
        <dbReference type="Proteomes" id="UP000194841"/>
    </source>
</evidence>
<keyword evidence="12" id="KW-0448">Lipopolysaccharide biosynthesis</keyword>
<dbReference type="GO" id="GO:0005886">
    <property type="term" value="C:plasma membrane"/>
    <property type="evidence" value="ECO:0007669"/>
    <property type="project" value="UniProtKB-SubCell"/>
</dbReference>
<keyword evidence="12" id="KW-1003">Cell membrane</keyword>
<dbReference type="UniPathway" id="UPA00958"/>
<comment type="caution">
    <text evidence="14">The sequence shown here is derived from an EMBL/GenBank/DDBJ whole genome shotgun (WGS) entry which is preliminary data.</text>
</comment>
<keyword evidence="7" id="KW-0735">Signal-anchor</keyword>
<evidence type="ECO:0000256" key="11">
    <source>
        <dbReference type="PIRSR" id="PIRSR639901-2"/>
    </source>
</evidence>
<dbReference type="GO" id="GO:0009244">
    <property type="term" value="P:lipopolysaccharide core region biosynthetic process"/>
    <property type="evidence" value="ECO:0007669"/>
    <property type="project" value="UniProtKB-UniRule"/>
</dbReference>
<proteinExistence type="inferred from homology"/>
<keyword evidence="12" id="KW-0812">Transmembrane</keyword>
<dbReference type="GO" id="GO:0009245">
    <property type="term" value="P:lipid A biosynthetic process"/>
    <property type="evidence" value="ECO:0007669"/>
    <property type="project" value="TreeGrafter"/>
</dbReference>
<dbReference type="Gene3D" id="3.40.50.2000">
    <property type="entry name" value="Glycogen Phosphorylase B"/>
    <property type="match status" value="1"/>
</dbReference>
<accession>A0A244CQN2</accession>
<evidence type="ECO:0000256" key="2">
    <source>
        <dbReference type="ARBA" id="ARBA00004713"/>
    </source>
</evidence>
<dbReference type="NCBIfam" id="NF004388">
    <property type="entry name" value="PRK05749.1-4"/>
    <property type="match status" value="1"/>
</dbReference>
<gene>
    <name evidence="14" type="ORF">B1199_11665</name>
</gene>